<keyword evidence="5" id="KW-0378">Hydrolase</keyword>
<sequence length="202" mass="23257">MKTENMHFQNCVKRYAINQFLGTQIFLFLFTGVVMGAVLTQIVNGMEHPIYYISRQFNHAERNYSVTERECLSVVFALKNDVTIYMVENSRLPLRWLLQTKEPTSRLARWSLQLSEYDFDVIHKAGKTKTNADTLSRISVQLVAPPYAPVWGSDLIKKDQKCDPHVINLEKRNDGLVVPGDHAKLKFCPLNIIYLLLDIKAL</sequence>
<dbReference type="Gene3D" id="3.10.20.370">
    <property type="match status" value="1"/>
</dbReference>
<evidence type="ECO:0000259" key="7">
    <source>
        <dbReference type="Pfam" id="PF17917"/>
    </source>
</evidence>
<protein>
    <recommendedName>
        <fullName evidence="7">Reverse transcriptase RNase H-like domain-containing protein</fullName>
    </recommendedName>
</protein>
<name>A0ABQ9GLF1_9NEOP</name>
<dbReference type="PANTHER" id="PTHR34072">
    <property type="entry name" value="ENZYMATIC POLYPROTEIN-RELATED"/>
    <property type="match status" value="1"/>
</dbReference>
<keyword evidence="6" id="KW-0695">RNA-directed DNA polymerase</keyword>
<evidence type="ECO:0000256" key="6">
    <source>
        <dbReference type="ARBA" id="ARBA00022918"/>
    </source>
</evidence>
<evidence type="ECO:0000256" key="5">
    <source>
        <dbReference type="ARBA" id="ARBA00022801"/>
    </source>
</evidence>
<dbReference type="Pfam" id="PF17917">
    <property type="entry name" value="RT_RNaseH"/>
    <property type="match status" value="1"/>
</dbReference>
<proteinExistence type="predicted"/>
<dbReference type="CDD" id="cd09274">
    <property type="entry name" value="RNase_HI_RT_Ty3"/>
    <property type="match status" value="1"/>
</dbReference>
<evidence type="ECO:0000256" key="4">
    <source>
        <dbReference type="ARBA" id="ARBA00022759"/>
    </source>
</evidence>
<evidence type="ECO:0000256" key="3">
    <source>
        <dbReference type="ARBA" id="ARBA00022722"/>
    </source>
</evidence>
<evidence type="ECO:0000256" key="2">
    <source>
        <dbReference type="ARBA" id="ARBA00022695"/>
    </source>
</evidence>
<dbReference type="InterPro" id="IPR043502">
    <property type="entry name" value="DNA/RNA_pol_sf"/>
</dbReference>
<dbReference type="PANTHER" id="PTHR34072:SF52">
    <property type="entry name" value="RIBONUCLEASE H"/>
    <property type="match status" value="1"/>
</dbReference>
<reference evidence="8 9" key="1">
    <citation type="submission" date="2023-02" db="EMBL/GenBank/DDBJ databases">
        <title>LHISI_Scaffold_Assembly.</title>
        <authorList>
            <person name="Stuart O.P."/>
            <person name="Cleave R."/>
            <person name="Magrath M.J.L."/>
            <person name="Mikheyev A.S."/>
        </authorList>
    </citation>
    <scope>NUCLEOTIDE SEQUENCE [LARGE SCALE GENOMIC DNA]</scope>
    <source>
        <strain evidence="8">Daus_M_001</strain>
        <tissue evidence="8">Leg muscle</tissue>
    </source>
</reference>
<evidence type="ECO:0000313" key="8">
    <source>
        <dbReference type="EMBL" id="KAJ8872840.1"/>
    </source>
</evidence>
<organism evidence="8 9">
    <name type="scientific">Dryococelus australis</name>
    <dbReference type="NCBI Taxonomy" id="614101"/>
    <lineage>
        <taxon>Eukaryota</taxon>
        <taxon>Metazoa</taxon>
        <taxon>Ecdysozoa</taxon>
        <taxon>Arthropoda</taxon>
        <taxon>Hexapoda</taxon>
        <taxon>Insecta</taxon>
        <taxon>Pterygota</taxon>
        <taxon>Neoptera</taxon>
        <taxon>Polyneoptera</taxon>
        <taxon>Phasmatodea</taxon>
        <taxon>Verophasmatodea</taxon>
        <taxon>Anareolatae</taxon>
        <taxon>Phasmatidae</taxon>
        <taxon>Eurycanthinae</taxon>
        <taxon>Dryococelus</taxon>
    </lineage>
</organism>
<evidence type="ECO:0000313" key="9">
    <source>
        <dbReference type="Proteomes" id="UP001159363"/>
    </source>
</evidence>
<evidence type="ECO:0000256" key="1">
    <source>
        <dbReference type="ARBA" id="ARBA00022679"/>
    </source>
</evidence>
<keyword evidence="2" id="KW-0548">Nucleotidyltransferase</keyword>
<accession>A0ABQ9GLF1</accession>
<dbReference type="EMBL" id="JARBHB010000011">
    <property type="protein sequence ID" value="KAJ8872840.1"/>
    <property type="molecule type" value="Genomic_DNA"/>
</dbReference>
<gene>
    <name evidence="8" type="ORF">PR048_026456</name>
</gene>
<dbReference type="InterPro" id="IPR041373">
    <property type="entry name" value="RT_RNaseH"/>
</dbReference>
<dbReference type="SUPFAM" id="SSF56672">
    <property type="entry name" value="DNA/RNA polymerases"/>
    <property type="match status" value="1"/>
</dbReference>
<comment type="caution">
    <text evidence="8">The sequence shown here is derived from an EMBL/GenBank/DDBJ whole genome shotgun (WGS) entry which is preliminary data.</text>
</comment>
<keyword evidence="3" id="KW-0540">Nuclease</keyword>
<keyword evidence="1" id="KW-0808">Transferase</keyword>
<dbReference type="Proteomes" id="UP001159363">
    <property type="component" value="Chromosome 10"/>
</dbReference>
<feature type="domain" description="Reverse transcriptase RNase H-like" evidence="7">
    <location>
        <begin position="33"/>
        <end position="117"/>
    </location>
</feature>
<keyword evidence="4" id="KW-0255">Endonuclease</keyword>
<keyword evidence="9" id="KW-1185">Reference proteome</keyword>